<feature type="domain" description="DUF8052" evidence="1">
    <location>
        <begin position="10"/>
        <end position="166"/>
    </location>
</feature>
<dbReference type="EMBL" id="BMEV01000075">
    <property type="protein sequence ID" value="GFZ87696.1"/>
    <property type="molecule type" value="Genomic_DNA"/>
</dbReference>
<evidence type="ECO:0000313" key="2">
    <source>
        <dbReference type="EMBL" id="GFZ87696.1"/>
    </source>
</evidence>
<protein>
    <recommendedName>
        <fullName evidence="1">DUF8052 domain-containing protein</fullName>
    </recommendedName>
</protein>
<gene>
    <name evidence="2" type="ORF">GCM10010978_29370</name>
</gene>
<evidence type="ECO:0000259" key="1">
    <source>
        <dbReference type="Pfam" id="PF26226"/>
    </source>
</evidence>
<dbReference type="Pfam" id="PF26226">
    <property type="entry name" value="DUF8052"/>
    <property type="match status" value="1"/>
</dbReference>
<name>A0A8J2XHB8_9BACI</name>
<dbReference type="RefSeq" id="WP_229733675.1">
    <property type="nucleotide sequence ID" value="NZ_BMEV01000075.1"/>
</dbReference>
<organism evidence="2 3">
    <name type="scientific">Compostibacillus humi</name>
    <dbReference type="NCBI Taxonomy" id="1245525"/>
    <lineage>
        <taxon>Bacteria</taxon>
        <taxon>Bacillati</taxon>
        <taxon>Bacillota</taxon>
        <taxon>Bacilli</taxon>
        <taxon>Bacillales</taxon>
        <taxon>Bacillaceae</taxon>
        <taxon>Compostibacillus</taxon>
    </lineage>
</organism>
<proteinExistence type="predicted"/>
<sequence>MQQPNKLIRFANDLANKYTVFFDVYRDERLDEFSLPFMAIYRRRDERYMLSKKIKVYGVENQQLIFTSISEEKLTSDYLKRFQQAIEKNMFEYIPDNDEHMSTIVLGITITDQELDGKIIKEVKRSRRLKFLKFGFHGWIEMYAAVINLKNRTLYVHPKGKPFLSSIQKMLKEEEVKL</sequence>
<dbReference type="AlphaFoldDB" id="A0A8J2XHB8"/>
<dbReference type="Proteomes" id="UP000602050">
    <property type="component" value="Unassembled WGS sequence"/>
</dbReference>
<keyword evidence="3" id="KW-1185">Reference proteome</keyword>
<reference evidence="2" key="1">
    <citation type="journal article" date="2014" name="Int. J. Syst. Evol. Microbiol.">
        <title>Complete genome sequence of Corynebacterium casei LMG S-19264T (=DSM 44701T), isolated from a smear-ripened cheese.</title>
        <authorList>
            <consortium name="US DOE Joint Genome Institute (JGI-PGF)"/>
            <person name="Walter F."/>
            <person name="Albersmeier A."/>
            <person name="Kalinowski J."/>
            <person name="Ruckert C."/>
        </authorList>
    </citation>
    <scope>NUCLEOTIDE SEQUENCE</scope>
    <source>
        <strain evidence="2">CGMCC 1.12360</strain>
    </source>
</reference>
<reference evidence="2" key="2">
    <citation type="submission" date="2020-09" db="EMBL/GenBank/DDBJ databases">
        <authorList>
            <person name="Sun Q."/>
            <person name="Zhou Y."/>
        </authorList>
    </citation>
    <scope>NUCLEOTIDE SEQUENCE</scope>
    <source>
        <strain evidence="2">CGMCC 1.12360</strain>
    </source>
</reference>
<accession>A0A8J2XHB8</accession>
<dbReference type="InterPro" id="IPR058365">
    <property type="entry name" value="DUF8052"/>
</dbReference>
<comment type="caution">
    <text evidence="2">The sequence shown here is derived from an EMBL/GenBank/DDBJ whole genome shotgun (WGS) entry which is preliminary data.</text>
</comment>
<evidence type="ECO:0000313" key="3">
    <source>
        <dbReference type="Proteomes" id="UP000602050"/>
    </source>
</evidence>